<proteinExistence type="predicted"/>
<evidence type="ECO:0000313" key="3">
    <source>
        <dbReference type="EMBL" id="UXI68663.1"/>
    </source>
</evidence>
<sequence>MASTDKIRNVGPKSAAWLRQVGVRTLEDLRRVGPIEAFMKVKRAGFRPSLNLLYAMQGALDDCHWADLPEATKQGLVTAAEAAETANPIKNRWDKAAARSAQRDGSGVESGGEDSPAREESDGFGDGDSGVREITGTSRDFD</sequence>
<dbReference type="InterPro" id="IPR007077">
    <property type="entry name" value="TfoX_C"/>
</dbReference>
<evidence type="ECO:0000259" key="2">
    <source>
        <dbReference type="Pfam" id="PF04994"/>
    </source>
</evidence>
<dbReference type="RefSeq" id="WP_261695622.1">
    <property type="nucleotide sequence ID" value="NZ_CP104694.1"/>
</dbReference>
<evidence type="ECO:0000256" key="1">
    <source>
        <dbReference type="SAM" id="MobiDB-lite"/>
    </source>
</evidence>
<name>A0ABY6BF50_9GAMM</name>
<protein>
    <submittedName>
        <fullName evidence="3">TfoX/Sxy family protein</fullName>
    </submittedName>
</protein>
<evidence type="ECO:0000313" key="4">
    <source>
        <dbReference type="Proteomes" id="UP001064632"/>
    </source>
</evidence>
<dbReference type="Proteomes" id="UP001064632">
    <property type="component" value="Chromosome"/>
</dbReference>
<feature type="region of interest" description="Disordered" evidence="1">
    <location>
        <begin position="88"/>
        <end position="142"/>
    </location>
</feature>
<reference evidence="3" key="1">
    <citation type="submission" date="2022-09" db="EMBL/GenBank/DDBJ databases">
        <title>Tahibacter sp. nov., isolated from a fresh water.</title>
        <authorList>
            <person name="Baek J.H."/>
            <person name="Lee J.K."/>
            <person name="Kim J.M."/>
            <person name="Jeon C.O."/>
        </authorList>
    </citation>
    <scope>NUCLEOTIDE SEQUENCE</scope>
    <source>
        <strain evidence="3">W38</strain>
    </source>
</reference>
<dbReference type="InterPro" id="IPR047525">
    <property type="entry name" value="TfoX-like"/>
</dbReference>
<dbReference type="Gene3D" id="1.10.150.20">
    <property type="entry name" value="5' to 3' exonuclease, C-terminal subdomain"/>
    <property type="match status" value="1"/>
</dbReference>
<dbReference type="EMBL" id="CP104694">
    <property type="protein sequence ID" value="UXI68663.1"/>
    <property type="molecule type" value="Genomic_DNA"/>
</dbReference>
<dbReference type="PANTHER" id="PTHR36121">
    <property type="entry name" value="PROTEIN SXY"/>
    <property type="match status" value="1"/>
</dbReference>
<accession>A0ABY6BF50</accession>
<dbReference type="Pfam" id="PF04994">
    <property type="entry name" value="TfoX_C"/>
    <property type="match status" value="1"/>
</dbReference>
<organism evidence="3 4">
    <name type="scientific">Tahibacter amnicola</name>
    <dbReference type="NCBI Taxonomy" id="2976241"/>
    <lineage>
        <taxon>Bacteria</taxon>
        <taxon>Pseudomonadati</taxon>
        <taxon>Pseudomonadota</taxon>
        <taxon>Gammaproteobacteria</taxon>
        <taxon>Lysobacterales</taxon>
        <taxon>Rhodanobacteraceae</taxon>
        <taxon>Tahibacter</taxon>
    </lineage>
</organism>
<gene>
    <name evidence="3" type="ORF">N4264_03150</name>
</gene>
<feature type="domain" description="TfoX C-terminal" evidence="2">
    <location>
        <begin position="6"/>
        <end position="78"/>
    </location>
</feature>
<dbReference type="PANTHER" id="PTHR36121:SF1">
    <property type="entry name" value="PROTEIN SXY"/>
    <property type="match status" value="1"/>
</dbReference>
<keyword evidence="4" id="KW-1185">Reference proteome</keyword>